<proteinExistence type="inferred from homology"/>
<evidence type="ECO:0000256" key="1">
    <source>
        <dbReference type="ARBA" id="ARBA00006227"/>
    </source>
</evidence>
<keyword evidence="3 4" id="KW-0687">Ribonucleoprotein</keyword>
<dbReference type="NCBIfam" id="TIGR01077">
    <property type="entry name" value="L13_A_E"/>
    <property type="match status" value="1"/>
</dbReference>
<evidence type="ECO:0000256" key="3">
    <source>
        <dbReference type="ARBA" id="ARBA00023274"/>
    </source>
</evidence>
<comment type="caution">
    <text evidence="5">The sequence shown here is derived from an EMBL/GenBank/DDBJ whole genome shotgun (WGS) entry which is preliminary data.</text>
</comment>
<dbReference type="SUPFAM" id="SSF52161">
    <property type="entry name" value="Ribosomal protein L13"/>
    <property type="match status" value="1"/>
</dbReference>
<protein>
    <recommendedName>
        <fullName evidence="4">Large ribosomal subunit protein uL13</fullName>
    </recommendedName>
</protein>
<evidence type="ECO:0000256" key="4">
    <source>
        <dbReference type="HAMAP-Rule" id="MF_01366"/>
    </source>
</evidence>
<reference evidence="5" key="1">
    <citation type="journal article" date="2020" name="mSystems">
        <title>Genome- and Community-Level Interaction Insights into Carbon Utilization and Element Cycling Functions of Hydrothermarchaeota in Hydrothermal Sediment.</title>
        <authorList>
            <person name="Zhou Z."/>
            <person name="Liu Y."/>
            <person name="Xu W."/>
            <person name="Pan J."/>
            <person name="Luo Z.H."/>
            <person name="Li M."/>
        </authorList>
    </citation>
    <scope>NUCLEOTIDE SEQUENCE [LARGE SCALE GENOMIC DNA]</scope>
    <source>
        <strain evidence="5">SpSt-468</strain>
    </source>
</reference>
<dbReference type="CDD" id="cd00392">
    <property type="entry name" value="Ribosomal_L13"/>
    <property type="match status" value="1"/>
</dbReference>
<dbReference type="InterPro" id="IPR005822">
    <property type="entry name" value="Ribosomal_uL13"/>
</dbReference>
<dbReference type="GO" id="GO:0003735">
    <property type="term" value="F:structural constituent of ribosome"/>
    <property type="evidence" value="ECO:0007669"/>
    <property type="project" value="UniProtKB-UniRule"/>
</dbReference>
<comment type="subunit">
    <text evidence="4">Part of the 50S ribosomal subunit.</text>
</comment>
<dbReference type="Pfam" id="PF00572">
    <property type="entry name" value="Ribosomal_L13"/>
    <property type="match status" value="1"/>
</dbReference>
<dbReference type="GO" id="GO:0006412">
    <property type="term" value="P:translation"/>
    <property type="evidence" value="ECO:0007669"/>
    <property type="project" value="UniProtKB-UniRule"/>
</dbReference>
<gene>
    <name evidence="4" type="primary">rpl13</name>
    <name evidence="5" type="ORF">ENS19_05160</name>
</gene>
<comment type="function">
    <text evidence="4">This protein is one of the early assembly proteins of the 50S ribosomal subunit, although it is not seen to bind rRNA by itself. It is important during the early stages of 50S assembly.</text>
</comment>
<name>A0A7C3J4D2_9CREN</name>
<dbReference type="PANTHER" id="PTHR11545:SF3">
    <property type="entry name" value="LARGE RIBOSOMAL SUBUNIT PROTEIN UL13"/>
    <property type="match status" value="1"/>
</dbReference>
<dbReference type="GO" id="GO:0003729">
    <property type="term" value="F:mRNA binding"/>
    <property type="evidence" value="ECO:0007669"/>
    <property type="project" value="TreeGrafter"/>
</dbReference>
<evidence type="ECO:0000313" key="5">
    <source>
        <dbReference type="EMBL" id="HFK20657.1"/>
    </source>
</evidence>
<dbReference type="Gene3D" id="3.90.1180.10">
    <property type="entry name" value="Ribosomal protein L13"/>
    <property type="match status" value="1"/>
</dbReference>
<dbReference type="HAMAP" id="MF_01366">
    <property type="entry name" value="Ribosomal_uL13"/>
    <property type="match status" value="1"/>
</dbReference>
<organism evidence="5">
    <name type="scientific">Candidatus Methanomethylicus mesodigestus</name>
    <dbReference type="NCBI Taxonomy" id="1867258"/>
    <lineage>
        <taxon>Archaea</taxon>
        <taxon>Thermoproteota</taxon>
        <taxon>Methanosuratincolia</taxon>
        <taxon>Candidatus Methanomethylicales</taxon>
        <taxon>Candidatus Methanomethylicaceae</taxon>
        <taxon>Candidatus Methanomethylicus</taxon>
    </lineage>
</organism>
<dbReference type="AlphaFoldDB" id="A0A7C3J4D2"/>
<dbReference type="PANTHER" id="PTHR11545">
    <property type="entry name" value="RIBOSOMAL PROTEIN L13"/>
    <property type="match status" value="1"/>
</dbReference>
<keyword evidence="2 4" id="KW-0689">Ribosomal protein</keyword>
<evidence type="ECO:0000256" key="2">
    <source>
        <dbReference type="ARBA" id="ARBA00022980"/>
    </source>
</evidence>
<dbReference type="PIRSF" id="PIRSF002181">
    <property type="entry name" value="Ribosomal_L13"/>
    <property type="match status" value="1"/>
</dbReference>
<comment type="similarity">
    <text evidence="1 4">Belongs to the universal ribosomal protein uL13 family.</text>
</comment>
<dbReference type="InterPro" id="IPR005755">
    <property type="entry name" value="Ribosomal_uL13_euk/arc"/>
</dbReference>
<dbReference type="GO" id="GO:0022625">
    <property type="term" value="C:cytosolic large ribosomal subunit"/>
    <property type="evidence" value="ECO:0007669"/>
    <property type="project" value="UniProtKB-UniRule"/>
</dbReference>
<dbReference type="EMBL" id="DSTX01000008">
    <property type="protein sequence ID" value="HFK20657.1"/>
    <property type="molecule type" value="Genomic_DNA"/>
</dbReference>
<accession>A0A7C3J4D2</accession>
<dbReference type="InterPro" id="IPR005823">
    <property type="entry name" value="Ribosomal_uL13_bac-type"/>
</dbReference>
<sequence>MIMASRIYIDGTNLRLGRAASVIAKRLIEGDAVVIVNVEKMVVSGSRASVLSKYERWMELRTYKNPEEVGPKHHRSPDRLFFYAVRSMLPKAPSGKAALKRLKVYLGVPEELKQSKLETIGDADIKTLRGKYMPLEELSRSLGWAV</sequence>
<dbReference type="InterPro" id="IPR036899">
    <property type="entry name" value="Ribosomal_uL13_sf"/>
</dbReference>
<dbReference type="NCBIfam" id="NF005004">
    <property type="entry name" value="PRK06394.1"/>
    <property type="match status" value="1"/>
</dbReference>
<dbReference type="GO" id="GO:0017148">
    <property type="term" value="P:negative regulation of translation"/>
    <property type="evidence" value="ECO:0007669"/>
    <property type="project" value="TreeGrafter"/>
</dbReference>